<dbReference type="InterPro" id="IPR051912">
    <property type="entry name" value="Alkylbase_DNA_Glycosylase/TA"/>
</dbReference>
<dbReference type="Gene3D" id="1.10.340.30">
    <property type="entry name" value="Hypothetical protein, domain 2"/>
    <property type="match status" value="1"/>
</dbReference>
<dbReference type="GO" id="GO:0006307">
    <property type="term" value="P:DNA alkylation repair"/>
    <property type="evidence" value="ECO:0007669"/>
    <property type="project" value="TreeGrafter"/>
</dbReference>
<dbReference type="STRING" id="1208365.B273_0894"/>
<dbReference type="PANTHER" id="PTHR43003">
    <property type="entry name" value="DNA-3-METHYLADENINE GLYCOSYLASE"/>
    <property type="match status" value="1"/>
</dbReference>
<evidence type="ECO:0000313" key="4">
    <source>
        <dbReference type="Proteomes" id="UP000010310"/>
    </source>
</evidence>
<evidence type="ECO:0000256" key="2">
    <source>
        <dbReference type="ARBA" id="ARBA00023204"/>
    </source>
</evidence>
<keyword evidence="4" id="KW-1185">Reference proteome</keyword>
<dbReference type="Gene3D" id="1.10.1670.40">
    <property type="match status" value="1"/>
</dbReference>
<dbReference type="GO" id="GO:0032993">
    <property type="term" value="C:protein-DNA complex"/>
    <property type="evidence" value="ECO:0007669"/>
    <property type="project" value="TreeGrafter"/>
</dbReference>
<dbReference type="PANTHER" id="PTHR43003:SF5">
    <property type="entry name" value="DNA-3-METHYLADENINE GLYCOSYLASE"/>
    <property type="match status" value="1"/>
</dbReference>
<reference evidence="3 4" key="1">
    <citation type="submission" date="2012-09" db="EMBL/GenBank/DDBJ databases">
        <authorList>
            <person name="Dupont C.L."/>
            <person name="Rusch D.B."/>
            <person name="Lombardo M.-J."/>
            <person name="Novotny M."/>
            <person name="Yee-Greenbaum J."/>
            <person name="Laskin R."/>
        </authorList>
    </citation>
    <scope>NUCLEOTIDE SEQUENCE [LARGE SCALE GENOMIC DNA]</scope>
    <source>
        <strain evidence="3">SAR86E</strain>
    </source>
</reference>
<dbReference type="GO" id="GO:0043916">
    <property type="term" value="F:DNA-7-methylguanine glycosylase activity"/>
    <property type="evidence" value="ECO:0007669"/>
    <property type="project" value="TreeGrafter"/>
</dbReference>
<accession>K6H2A7</accession>
<comment type="caution">
    <text evidence="3">The sequence shown here is derived from an EMBL/GenBank/DDBJ whole genome shotgun (WGS) entry which is preliminary data.</text>
</comment>
<organism evidence="3 4">
    <name type="scientific">SAR86 cluster bacterium SAR86E</name>
    <dbReference type="NCBI Taxonomy" id="1208365"/>
    <lineage>
        <taxon>Bacteria</taxon>
        <taxon>Pseudomonadati</taxon>
        <taxon>Pseudomonadota</taxon>
        <taxon>Gammaproteobacteria</taxon>
        <taxon>SAR86 cluster</taxon>
    </lineage>
</organism>
<evidence type="ECO:0008006" key="5">
    <source>
        <dbReference type="Google" id="ProtNLM"/>
    </source>
</evidence>
<dbReference type="AlphaFoldDB" id="K6H2A7"/>
<proteinExistence type="predicted"/>
<name>K6H2A7_9GAMM</name>
<dbReference type="EMBL" id="AMWX01000002">
    <property type="protein sequence ID" value="EKO36643.1"/>
    <property type="molecule type" value="Genomic_DNA"/>
</dbReference>
<keyword evidence="1" id="KW-0227">DNA damage</keyword>
<protein>
    <recommendedName>
        <fullName evidence="5">Base excision DNA repair protein, HhH-GPD family</fullName>
    </recommendedName>
</protein>
<dbReference type="InterPro" id="IPR011257">
    <property type="entry name" value="DNA_glycosylase"/>
</dbReference>
<dbReference type="GO" id="GO:0032131">
    <property type="term" value="F:alkylated DNA binding"/>
    <property type="evidence" value="ECO:0007669"/>
    <property type="project" value="TreeGrafter"/>
</dbReference>
<evidence type="ECO:0000313" key="3">
    <source>
        <dbReference type="EMBL" id="EKO36643.1"/>
    </source>
</evidence>
<dbReference type="GO" id="GO:0008725">
    <property type="term" value="F:DNA-3-methyladenine glycosylase activity"/>
    <property type="evidence" value="ECO:0007669"/>
    <property type="project" value="TreeGrafter"/>
</dbReference>
<gene>
    <name evidence="3" type="ORF">B273_0894</name>
</gene>
<dbReference type="GO" id="GO:0006285">
    <property type="term" value="P:base-excision repair, AP site formation"/>
    <property type="evidence" value="ECO:0007669"/>
    <property type="project" value="TreeGrafter"/>
</dbReference>
<evidence type="ECO:0000256" key="1">
    <source>
        <dbReference type="ARBA" id="ARBA00022763"/>
    </source>
</evidence>
<dbReference type="Proteomes" id="UP000010310">
    <property type="component" value="Unassembled WGS sequence"/>
</dbReference>
<dbReference type="SUPFAM" id="SSF48150">
    <property type="entry name" value="DNA-glycosylase"/>
    <property type="match status" value="1"/>
</dbReference>
<sequence length="195" mass="22231">MLSISKREKHFSFYKFLQSSDIISIESRIDDSISFEYFLIKTIISQQVSTKAARSIWAKVKLALDLNNQPISLGLLKDLGLSKPKATYILGVIENKRIALSTKEDLQQMSYEDLSDFLLSQKGIGPWTLSVVRMFFIADTDVFLQGDLGINKALEYFFKTKDYTGEDYSPYKTYLCLYLWRSISQTANAAAQQDG</sequence>
<keyword evidence="2" id="KW-0234">DNA repair</keyword>